<evidence type="ECO:0000313" key="1">
    <source>
        <dbReference type="EMBL" id="GAH88425.1"/>
    </source>
</evidence>
<reference evidence="1" key="1">
    <citation type="journal article" date="2014" name="Front. Microbiol.">
        <title>High frequency of phylogenetically diverse reductive dehalogenase-homologous genes in deep subseafloor sedimentary metagenomes.</title>
        <authorList>
            <person name="Kawai M."/>
            <person name="Futagami T."/>
            <person name="Toyoda A."/>
            <person name="Takaki Y."/>
            <person name="Nishi S."/>
            <person name="Hori S."/>
            <person name="Arai W."/>
            <person name="Tsubouchi T."/>
            <person name="Morono Y."/>
            <person name="Uchiyama I."/>
            <person name="Ito T."/>
            <person name="Fujiyama A."/>
            <person name="Inagaki F."/>
            <person name="Takami H."/>
        </authorList>
    </citation>
    <scope>NUCLEOTIDE SEQUENCE</scope>
    <source>
        <strain evidence="1">Expedition CK06-06</strain>
    </source>
</reference>
<dbReference type="AlphaFoldDB" id="X1K444"/>
<sequence>IMPKLSITFFTVDFSAYFVIPRVYIKDLIYFLEKMEQCGYIIKKFCSLAKKYVFSLNLNYFRESYKNGQMINKNNKNYSKDFEIEFVQNYNKDFNNPNLELLDFLILERIRFFSYVGINFSRKREISNIIKSDYSNFIINDNIVIEELENNSEKLINSLELRNDFLKFLERNQNFGFFYIKDELEKWMNYFKMVEKDSKDTSRNNNFIQFREFVEKEKIIQSIEESNIFDQVDSD</sequence>
<feature type="non-terminal residue" evidence="1">
    <location>
        <position position="235"/>
    </location>
</feature>
<protein>
    <submittedName>
        <fullName evidence="1">Uncharacterized protein</fullName>
    </submittedName>
</protein>
<gene>
    <name evidence="1" type="ORF">S03H2_62119</name>
</gene>
<name>X1K444_9ZZZZ</name>
<organism evidence="1">
    <name type="scientific">marine sediment metagenome</name>
    <dbReference type="NCBI Taxonomy" id="412755"/>
    <lineage>
        <taxon>unclassified sequences</taxon>
        <taxon>metagenomes</taxon>
        <taxon>ecological metagenomes</taxon>
    </lineage>
</organism>
<proteinExistence type="predicted"/>
<comment type="caution">
    <text evidence="1">The sequence shown here is derived from an EMBL/GenBank/DDBJ whole genome shotgun (WGS) entry which is preliminary data.</text>
</comment>
<accession>X1K444</accession>
<feature type="non-terminal residue" evidence="1">
    <location>
        <position position="1"/>
    </location>
</feature>
<dbReference type="EMBL" id="BARU01040150">
    <property type="protein sequence ID" value="GAH88425.1"/>
    <property type="molecule type" value="Genomic_DNA"/>
</dbReference>